<dbReference type="OrthoDB" id="483789at2"/>
<dbReference type="eggNOG" id="ENOG503045H">
    <property type="taxonomic scope" value="Bacteria"/>
</dbReference>
<dbReference type="EMBL" id="CP003630">
    <property type="protein sequence ID" value="AFZ21893.1"/>
    <property type="molecule type" value="Genomic_DNA"/>
</dbReference>
<dbReference type="HOGENOM" id="CLU_1567420_0_0_3"/>
<keyword evidence="2" id="KW-1185">Reference proteome</keyword>
<dbReference type="PATRIC" id="fig|1173027.3.peg.6979"/>
<reference evidence="1 2" key="1">
    <citation type="submission" date="2012-06" db="EMBL/GenBank/DDBJ databases">
        <title>Finished chromosome of genome of Microcoleus sp. PCC 7113.</title>
        <authorList>
            <consortium name="US DOE Joint Genome Institute"/>
            <person name="Gugger M."/>
            <person name="Coursin T."/>
            <person name="Rippka R."/>
            <person name="Tandeau De Marsac N."/>
            <person name="Huntemann M."/>
            <person name="Wei C.-L."/>
            <person name="Han J."/>
            <person name="Detter J.C."/>
            <person name="Han C."/>
            <person name="Tapia R."/>
            <person name="Chen A."/>
            <person name="Kyrpides N."/>
            <person name="Mavromatis K."/>
            <person name="Markowitz V."/>
            <person name="Szeto E."/>
            <person name="Ivanova N."/>
            <person name="Pagani I."/>
            <person name="Pati A."/>
            <person name="Goodwin L."/>
            <person name="Nordberg H.P."/>
            <person name="Cantor M.N."/>
            <person name="Hua S.X."/>
            <person name="Woyke T."/>
            <person name="Kerfeld C.A."/>
        </authorList>
    </citation>
    <scope>NUCLEOTIDE SEQUENCE [LARGE SCALE GENOMIC DNA]</scope>
    <source>
        <strain evidence="1 2">PCC 7113</strain>
    </source>
</reference>
<dbReference type="Proteomes" id="UP000010471">
    <property type="component" value="Chromosome"/>
</dbReference>
<dbReference type="KEGG" id="mic:Mic7113_6304"/>
<sequence length="163" mass="19566">MLTHHRKPVCLSLVSTDLPVWSTVETAATLYQKDQERFHLLLSEPIPPEWEPEQTMVDHTYRARHNPLRMLWMEISPYRVIMTMQGNGKLSYRHFWEQGVYGVNRYWLQSDSLQGHDGFRLRNYTRSLKLEGRPLPQHLRLEYELWSEQVQLGRYVLNLDIHH</sequence>
<evidence type="ECO:0000313" key="2">
    <source>
        <dbReference type="Proteomes" id="UP000010471"/>
    </source>
</evidence>
<protein>
    <submittedName>
        <fullName evidence="1">Uncharacterized protein</fullName>
    </submittedName>
</protein>
<gene>
    <name evidence="1" type="ORF">Mic7113_6304</name>
</gene>
<dbReference type="STRING" id="1173027.Mic7113_6304"/>
<proteinExistence type="predicted"/>
<accession>K9WNX2</accession>
<organism evidence="1 2">
    <name type="scientific">Allocoleopsis franciscana PCC 7113</name>
    <dbReference type="NCBI Taxonomy" id="1173027"/>
    <lineage>
        <taxon>Bacteria</taxon>
        <taxon>Bacillati</taxon>
        <taxon>Cyanobacteriota</taxon>
        <taxon>Cyanophyceae</taxon>
        <taxon>Coleofasciculales</taxon>
        <taxon>Coleofasciculaceae</taxon>
        <taxon>Allocoleopsis</taxon>
        <taxon>Allocoleopsis franciscana</taxon>
    </lineage>
</organism>
<name>K9WNX2_9CYAN</name>
<evidence type="ECO:0000313" key="1">
    <source>
        <dbReference type="EMBL" id="AFZ21893.1"/>
    </source>
</evidence>
<dbReference type="RefSeq" id="WP_015186021.1">
    <property type="nucleotide sequence ID" value="NC_019738.1"/>
</dbReference>
<dbReference type="AlphaFoldDB" id="K9WNX2"/>